<keyword evidence="1" id="KW-0238">DNA-binding</keyword>
<protein>
    <submittedName>
        <fullName evidence="1">DNA-binding protein WhiA</fullName>
    </submittedName>
</protein>
<accession>A0AC61RVK1</accession>
<name>A0AC61RVK1_9FIRM</name>
<organism evidence="1 2">
    <name type="scientific">Petralouisia muris</name>
    <dbReference type="NCBI Taxonomy" id="3032872"/>
    <lineage>
        <taxon>Bacteria</taxon>
        <taxon>Bacillati</taxon>
        <taxon>Bacillota</taxon>
        <taxon>Clostridia</taxon>
        <taxon>Lachnospirales</taxon>
        <taxon>Lachnospiraceae</taxon>
        <taxon>Petralouisia</taxon>
    </lineage>
</organism>
<proteinExistence type="predicted"/>
<comment type="caution">
    <text evidence="1">The sequence shown here is derived from an EMBL/GenBank/DDBJ whole genome shotgun (WGS) entry which is preliminary data.</text>
</comment>
<dbReference type="Proteomes" id="UP000304953">
    <property type="component" value="Unassembled WGS sequence"/>
</dbReference>
<keyword evidence="2" id="KW-1185">Reference proteome</keyword>
<gene>
    <name evidence="1" type="primary">whiA</name>
    <name evidence="1" type="ORF">E5329_11940</name>
</gene>
<sequence length="319" mass="36442">MSFSGQVKEELVRQVSESRHCRIAEIAAILSFAGKTEEAGGEHILRIYTENLLLARKYFILMKKTFQVTCRIAVRQNIYLHKSRTFVISLFGEREVKRVLQAVKWRNEKNEDIRTRELVNGLLVQKSCCRRAFIRGAFLSAGSMSDPEKSYHFEIVCTGEGKARQLMEIINSFEMDAKVVMRKKNHVVYLKEGSQIVDMLNIMEAHVSLLNLENVRIIKEMRNSVNRKVNCETANINKTVSAAVKQLEDINYIKNTRGLDSLPDNLREIALVRLEYPQAPLKELGAYLEPAVGKSGVNHRLRKLSELAEEFRQAETGNG</sequence>
<evidence type="ECO:0000313" key="2">
    <source>
        <dbReference type="Proteomes" id="UP000304953"/>
    </source>
</evidence>
<reference evidence="1" key="1">
    <citation type="submission" date="2019-04" db="EMBL/GenBank/DDBJ databases">
        <title>Microbes associate with the intestines of laboratory mice.</title>
        <authorList>
            <person name="Navarre W."/>
            <person name="Wong E."/>
            <person name="Huang K."/>
            <person name="Tropini C."/>
            <person name="Ng K."/>
            <person name="Yu B."/>
        </authorList>
    </citation>
    <scope>NUCLEOTIDE SEQUENCE</scope>
    <source>
        <strain evidence="1">NM01_1-7b</strain>
    </source>
</reference>
<evidence type="ECO:0000313" key="1">
    <source>
        <dbReference type="EMBL" id="TGY96019.1"/>
    </source>
</evidence>
<dbReference type="EMBL" id="SRYA01000021">
    <property type="protein sequence ID" value="TGY96019.1"/>
    <property type="molecule type" value="Genomic_DNA"/>
</dbReference>